<dbReference type="SMART" id="SM01130">
    <property type="entry name" value="DHDPS"/>
    <property type="match status" value="1"/>
</dbReference>
<evidence type="ECO:0000256" key="6">
    <source>
        <dbReference type="ARBA" id="ARBA00022605"/>
    </source>
</evidence>
<dbReference type="GO" id="GO:0008840">
    <property type="term" value="F:4-hydroxy-tetrahydrodipicolinate synthase activity"/>
    <property type="evidence" value="ECO:0007669"/>
    <property type="project" value="UniProtKB-EC"/>
</dbReference>
<evidence type="ECO:0000256" key="4">
    <source>
        <dbReference type="ARBA" id="ARBA00012086"/>
    </source>
</evidence>
<evidence type="ECO:0000256" key="7">
    <source>
        <dbReference type="ARBA" id="ARBA00022915"/>
    </source>
</evidence>
<keyword evidence="15" id="KW-1185">Reference proteome</keyword>
<gene>
    <name evidence="12 14" type="primary">dapA</name>
    <name evidence="14" type="ORF">ABXS05_06630</name>
</gene>
<accession>A0ABV3PI86</accession>
<keyword evidence="7 12" id="KW-0220">Diaminopimelate biosynthesis</keyword>
<comment type="pathway">
    <text evidence="2 12">Amino-acid biosynthesis; L-lysine biosynthesis via DAP pathway; (S)-tetrahydrodipicolinate from L-aspartate: step 3/4.</text>
</comment>
<dbReference type="InterPro" id="IPR005263">
    <property type="entry name" value="DapA"/>
</dbReference>
<keyword evidence="9 12" id="KW-0456">Lyase</keyword>
<evidence type="ECO:0000256" key="8">
    <source>
        <dbReference type="ARBA" id="ARBA00023154"/>
    </source>
</evidence>
<feature type="binding site" evidence="12">
    <location>
        <position position="56"/>
    </location>
    <ligand>
        <name>pyruvate</name>
        <dbReference type="ChEBI" id="CHEBI:15361"/>
    </ligand>
</feature>
<organism evidence="14 15">
    <name type="scientific">Labrys neptuniae</name>
    <dbReference type="NCBI Taxonomy" id="376174"/>
    <lineage>
        <taxon>Bacteria</taxon>
        <taxon>Pseudomonadati</taxon>
        <taxon>Pseudomonadota</taxon>
        <taxon>Alphaproteobacteria</taxon>
        <taxon>Hyphomicrobiales</taxon>
        <taxon>Xanthobacteraceae</taxon>
        <taxon>Labrys</taxon>
    </lineage>
</organism>
<dbReference type="InterPro" id="IPR013785">
    <property type="entry name" value="Aldolase_TIM"/>
</dbReference>
<feature type="site" description="Part of a proton relay during catalysis" evidence="12">
    <location>
        <position position="121"/>
    </location>
</feature>
<comment type="caution">
    <text evidence="12">Was originally thought to be a dihydrodipicolinate synthase (DHDPS), catalyzing the condensation of (S)-aspartate-beta-semialdehyde [(S)-ASA] and pyruvate to dihydrodipicolinate (DHDP). However, it was shown in E.coli that the product of the enzymatic reaction is not dihydrodipicolinate but in fact (4S)-4-hydroxy-2,3,4,5-tetrahydro-(2S)-dipicolinic acid (HTPA), and that the consecutive dehydration reaction leading to DHDP is not spontaneous but catalyzed by DapB.</text>
</comment>
<dbReference type="Gene3D" id="3.20.20.70">
    <property type="entry name" value="Aldolase class I"/>
    <property type="match status" value="1"/>
</dbReference>
<keyword evidence="8 12" id="KW-0457">Lysine biosynthesis</keyword>
<evidence type="ECO:0000256" key="13">
    <source>
        <dbReference type="PIRNR" id="PIRNR001365"/>
    </source>
</evidence>
<proteinExistence type="inferred from homology"/>
<feature type="site" description="Part of a proton relay during catalysis" evidence="12">
    <location>
        <position position="55"/>
    </location>
</feature>
<dbReference type="EC" id="4.3.3.7" evidence="4 12"/>
<evidence type="ECO:0000256" key="3">
    <source>
        <dbReference type="ARBA" id="ARBA00007592"/>
    </source>
</evidence>
<keyword evidence="5 12" id="KW-0963">Cytoplasm</keyword>
<dbReference type="EMBL" id="JBFNQD010000001">
    <property type="protein sequence ID" value="MEW9305203.1"/>
    <property type="molecule type" value="Genomic_DNA"/>
</dbReference>
<dbReference type="CDD" id="cd00950">
    <property type="entry name" value="DHDPS"/>
    <property type="match status" value="1"/>
</dbReference>
<dbReference type="RefSeq" id="WP_367623330.1">
    <property type="nucleotide sequence ID" value="NZ_JBFNQD010000001.1"/>
</dbReference>
<comment type="subunit">
    <text evidence="12">Homotetramer; dimer of dimers.</text>
</comment>
<sequence>MEIPSSANRSQVSPQGLWLPLITPFRDGALDETSLRRLIRHYGTLGLDGLVLAGTTGESLTLDEDETQRLVEVSADELARQGYRLPLYLGLSGSNTRKLAKRLHSLADWPIAGHLIACPYYSRPSQAGLIAHFRVLADSSRHPILIYNIPYRTGVNIGNEAMLQLAERANIVGAKDCCGDPAQSAELIRRRPPGFSVLTGEDAFYHAALTAGADGAILASAHVETASFIAIRDAFARGDEPAAGAAWRSLTDLVPLLFAEPNPAAIKYWLWRTGLIDSGELRLPMTPVSAALAVRLDGAIDRMKSAA</sequence>
<dbReference type="PANTHER" id="PTHR12128">
    <property type="entry name" value="DIHYDRODIPICOLINATE SYNTHASE"/>
    <property type="match status" value="1"/>
</dbReference>
<comment type="catalytic activity">
    <reaction evidence="11 12">
        <text>L-aspartate 4-semialdehyde + pyruvate = (2S,4S)-4-hydroxy-2,3,4,5-tetrahydrodipicolinate + H2O + H(+)</text>
        <dbReference type="Rhea" id="RHEA:34171"/>
        <dbReference type="ChEBI" id="CHEBI:15361"/>
        <dbReference type="ChEBI" id="CHEBI:15377"/>
        <dbReference type="ChEBI" id="CHEBI:15378"/>
        <dbReference type="ChEBI" id="CHEBI:67139"/>
        <dbReference type="ChEBI" id="CHEBI:537519"/>
        <dbReference type="EC" id="4.3.3.7"/>
    </reaction>
</comment>
<dbReference type="Pfam" id="PF00701">
    <property type="entry name" value="DHDPS"/>
    <property type="match status" value="1"/>
</dbReference>
<comment type="function">
    <text evidence="1 12">Catalyzes the condensation of (S)-aspartate-beta-semialdehyde [(S)-ASA] and pyruvate to 4-hydroxy-tetrahydrodipicolinate (HTPA).</text>
</comment>
<comment type="similarity">
    <text evidence="3 12 13">Belongs to the DapA family.</text>
</comment>
<feature type="active site" description="Schiff-base intermediate with substrate" evidence="12">
    <location>
        <position position="175"/>
    </location>
</feature>
<reference evidence="14 15" key="1">
    <citation type="submission" date="2024-07" db="EMBL/GenBank/DDBJ databases">
        <title>Description of Labrys sedimenti sp. nov., isolated from a diclofenac-degrading enrichment culture.</title>
        <authorList>
            <person name="Tancsics A."/>
            <person name="Csepanyi A."/>
        </authorList>
    </citation>
    <scope>NUCLEOTIDE SEQUENCE [LARGE SCALE GENOMIC DNA]</scope>
    <source>
        <strain evidence="14 15">LMG 23578</strain>
    </source>
</reference>
<protein>
    <recommendedName>
        <fullName evidence="4 12">4-hydroxy-tetrahydrodipicolinate synthase</fullName>
        <shortName evidence="12">HTPA synthase</shortName>
        <ecNumber evidence="4 12">4.3.3.7</ecNumber>
    </recommendedName>
</protein>
<comment type="caution">
    <text evidence="14">The sequence shown here is derived from an EMBL/GenBank/DDBJ whole genome shotgun (WGS) entry which is preliminary data.</text>
</comment>
<feature type="binding site" evidence="12">
    <location>
        <position position="217"/>
    </location>
    <ligand>
        <name>pyruvate</name>
        <dbReference type="ChEBI" id="CHEBI:15361"/>
    </ligand>
</feature>
<evidence type="ECO:0000256" key="11">
    <source>
        <dbReference type="ARBA" id="ARBA00047836"/>
    </source>
</evidence>
<keyword evidence="6 12" id="KW-0028">Amino-acid biosynthesis</keyword>
<comment type="subcellular location">
    <subcellularLocation>
        <location evidence="12">Cytoplasm</location>
    </subcellularLocation>
</comment>
<evidence type="ECO:0000256" key="10">
    <source>
        <dbReference type="ARBA" id="ARBA00023270"/>
    </source>
</evidence>
<dbReference type="InterPro" id="IPR020624">
    <property type="entry name" value="Schiff_base-form_aldolases_CS"/>
</dbReference>
<feature type="active site" description="Proton donor/acceptor" evidence="12">
    <location>
        <position position="147"/>
    </location>
</feature>
<evidence type="ECO:0000313" key="15">
    <source>
        <dbReference type="Proteomes" id="UP001555786"/>
    </source>
</evidence>
<dbReference type="PANTHER" id="PTHR12128:SF66">
    <property type="entry name" value="4-HYDROXY-2-OXOGLUTARATE ALDOLASE, MITOCHONDRIAL"/>
    <property type="match status" value="1"/>
</dbReference>
<evidence type="ECO:0000313" key="14">
    <source>
        <dbReference type="EMBL" id="MEW9305203.1"/>
    </source>
</evidence>
<evidence type="ECO:0000256" key="12">
    <source>
        <dbReference type="HAMAP-Rule" id="MF_00418"/>
    </source>
</evidence>
<evidence type="ECO:0000256" key="2">
    <source>
        <dbReference type="ARBA" id="ARBA00005120"/>
    </source>
</evidence>
<dbReference type="HAMAP" id="MF_00418">
    <property type="entry name" value="DapA"/>
    <property type="match status" value="1"/>
</dbReference>
<dbReference type="PROSITE" id="PS00665">
    <property type="entry name" value="DHDPS_1"/>
    <property type="match status" value="1"/>
</dbReference>
<dbReference type="SUPFAM" id="SSF51569">
    <property type="entry name" value="Aldolase"/>
    <property type="match status" value="1"/>
</dbReference>
<dbReference type="PIRSF" id="PIRSF001365">
    <property type="entry name" value="DHDPS"/>
    <property type="match status" value="1"/>
</dbReference>
<dbReference type="InterPro" id="IPR002220">
    <property type="entry name" value="DapA-like"/>
</dbReference>
<evidence type="ECO:0000256" key="9">
    <source>
        <dbReference type="ARBA" id="ARBA00023239"/>
    </source>
</evidence>
<dbReference type="PRINTS" id="PR00146">
    <property type="entry name" value="DHPICSNTHASE"/>
</dbReference>
<dbReference type="NCBIfam" id="TIGR00674">
    <property type="entry name" value="dapA"/>
    <property type="match status" value="1"/>
</dbReference>
<dbReference type="Proteomes" id="UP001555786">
    <property type="component" value="Unassembled WGS sequence"/>
</dbReference>
<evidence type="ECO:0000256" key="5">
    <source>
        <dbReference type="ARBA" id="ARBA00022490"/>
    </source>
</evidence>
<name>A0ABV3PI86_9HYPH</name>
<evidence type="ECO:0000256" key="1">
    <source>
        <dbReference type="ARBA" id="ARBA00003294"/>
    </source>
</evidence>
<keyword evidence="10 12" id="KW-0704">Schiff base</keyword>